<dbReference type="EMBL" id="JACHGW010000001">
    <property type="protein sequence ID" value="MBB6048810.1"/>
    <property type="molecule type" value="Genomic_DNA"/>
</dbReference>
<dbReference type="RefSeq" id="WP_184192436.1">
    <property type="nucleotide sequence ID" value="NZ_JACHGW010000001.1"/>
</dbReference>
<keyword evidence="1" id="KW-0472">Membrane</keyword>
<protein>
    <submittedName>
        <fullName evidence="2">Drug/metabolite transporter (DMT)-like permease</fullName>
    </submittedName>
</protein>
<reference evidence="2 3" key="1">
    <citation type="submission" date="2020-08" db="EMBL/GenBank/DDBJ databases">
        <title>Genomic Encyclopedia of Type Strains, Phase IV (KMG-IV): sequencing the most valuable type-strain genomes for metagenomic binning, comparative biology and taxonomic classification.</title>
        <authorList>
            <person name="Goeker M."/>
        </authorList>
    </citation>
    <scope>NUCLEOTIDE SEQUENCE [LARGE SCALE GENOMIC DNA]</scope>
    <source>
        <strain evidence="2 3">DSM 23562</strain>
    </source>
</reference>
<organism evidence="2 3">
    <name type="scientific">Armatimonas rosea</name>
    <dbReference type="NCBI Taxonomy" id="685828"/>
    <lineage>
        <taxon>Bacteria</taxon>
        <taxon>Bacillati</taxon>
        <taxon>Armatimonadota</taxon>
        <taxon>Armatimonadia</taxon>
        <taxon>Armatimonadales</taxon>
        <taxon>Armatimonadaceae</taxon>
        <taxon>Armatimonas</taxon>
    </lineage>
</organism>
<evidence type="ECO:0000313" key="3">
    <source>
        <dbReference type="Proteomes" id="UP000520814"/>
    </source>
</evidence>
<feature type="transmembrane region" description="Helical" evidence="1">
    <location>
        <begin position="12"/>
        <end position="31"/>
    </location>
</feature>
<dbReference type="AlphaFoldDB" id="A0A7W9W5D2"/>
<gene>
    <name evidence="2" type="ORF">HNQ39_000572</name>
</gene>
<name>A0A7W9W5D2_ARMRO</name>
<keyword evidence="1" id="KW-1133">Transmembrane helix</keyword>
<keyword evidence="3" id="KW-1185">Reference proteome</keyword>
<feature type="transmembrane region" description="Helical" evidence="1">
    <location>
        <begin position="51"/>
        <end position="68"/>
    </location>
</feature>
<evidence type="ECO:0000256" key="1">
    <source>
        <dbReference type="SAM" id="Phobius"/>
    </source>
</evidence>
<dbReference type="Proteomes" id="UP000520814">
    <property type="component" value="Unassembled WGS sequence"/>
</dbReference>
<sequence>MQTAPPSRVFQAIGLCLIVVGLVFVAAHLGWVELPVRGLHRGRIRTPSDPLFPWLGACIGLLGAVFLVGEKRPRLRANLGLLTFAAMAIVVISSIFR</sequence>
<evidence type="ECO:0000313" key="2">
    <source>
        <dbReference type="EMBL" id="MBB6048810.1"/>
    </source>
</evidence>
<comment type="caution">
    <text evidence="2">The sequence shown here is derived from an EMBL/GenBank/DDBJ whole genome shotgun (WGS) entry which is preliminary data.</text>
</comment>
<feature type="transmembrane region" description="Helical" evidence="1">
    <location>
        <begin position="75"/>
        <end position="96"/>
    </location>
</feature>
<proteinExistence type="predicted"/>
<accession>A0A7W9W5D2</accession>
<keyword evidence="1" id="KW-0812">Transmembrane</keyword>